<accession>A0A8S5M4F5</accession>
<proteinExistence type="predicted"/>
<reference evidence="1" key="1">
    <citation type="journal article" date="2021" name="Proc. Natl. Acad. Sci. U.S.A.">
        <title>A Catalog of Tens of Thousands of Viruses from Human Metagenomes Reveals Hidden Associations with Chronic Diseases.</title>
        <authorList>
            <person name="Tisza M.J."/>
            <person name="Buck C.B."/>
        </authorList>
    </citation>
    <scope>NUCLEOTIDE SEQUENCE</scope>
    <source>
        <strain evidence="1">Ct0d96</strain>
    </source>
</reference>
<dbReference type="EMBL" id="BK014817">
    <property type="protein sequence ID" value="DAD77078.1"/>
    <property type="molecule type" value="Genomic_DNA"/>
</dbReference>
<name>A0A8S5M4F5_9CAUD</name>
<evidence type="ECO:0000313" key="1">
    <source>
        <dbReference type="EMBL" id="DAD77078.1"/>
    </source>
</evidence>
<protein>
    <submittedName>
        <fullName evidence="1">Uncharacterized protein</fullName>
    </submittedName>
</protein>
<organism evidence="1">
    <name type="scientific">Siphoviridae sp. ct0d96</name>
    <dbReference type="NCBI Taxonomy" id="2826268"/>
    <lineage>
        <taxon>Viruses</taxon>
        <taxon>Duplodnaviria</taxon>
        <taxon>Heunggongvirae</taxon>
        <taxon>Uroviricota</taxon>
        <taxon>Caudoviricetes</taxon>
    </lineage>
</organism>
<sequence>MCYTIGVFLQFEFDITSAAPAEETDDNQA</sequence>